<evidence type="ECO:0000313" key="2">
    <source>
        <dbReference type="Proteomes" id="UP000193738"/>
    </source>
</evidence>
<sequence length="94" mass="10485">MNDQCVGFVSRLELFLRDVVGVRVASYAKAAFPHVASTHREYAITWVILYNEIIQSEVRQNALEVAGHAVLVPDECPRPNSMTLPAFVEDCPVL</sequence>
<accession>A0A1X1VZK8</accession>
<reference evidence="1 2" key="1">
    <citation type="submission" date="2016-01" db="EMBL/GenBank/DDBJ databases">
        <title>The new phylogeny of the genus Mycobacterium.</title>
        <authorList>
            <person name="Tarcisio F."/>
            <person name="Conor M."/>
            <person name="Antonella G."/>
            <person name="Elisabetta G."/>
            <person name="Giulia F.S."/>
            <person name="Sara T."/>
            <person name="Anna F."/>
            <person name="Clotilde B."/>
            <person name="Roberto B."/>
            <person name="Veronica D.S."/>
            <person name="Fabio R."/>
            <person name="Monica P."/>
            <person name="Olivier J."/>
            <person name="Enrico T."/>
            <person name="Nicola S."/>
        </authorList>
    </citation>
    <scope>NUCLEOTIDE SEQUENCE [LARGE SCALE GENOMIC DNA]</scope>
    <source>
        <strain evidence="1 2">DSM 43505</strain>
    </source>
</reference>
<dbReference type="EMBL" id="LQOX01000024">
    <property type="protein sequence ID" value="ORV77356.1"/>
    <property type="molecule type" value="Genomic_DNA"/>
</dbReference>
<dbReference type="AlphaFoldDB" id="A0A1X1VZK8"/>
<dbReference type="Proteomes" id="UP000193738">
    <property type="component" value="Unassembled WGS sequence"/>
</dbReference>
<evidence type="ECO:0000313" key="1">
    <source>
        <dbReference type="EMBL" id="ORV77356.1"/>
    </source>
</evidence>
<comment type="caution">
    <text evidence="1">The sequence shown here is derived from an EMBL/GenBank/DDBJ whole genome shotgun (WGS) entry which is preliminary data.</text>
</comment>
<keyword evidence="2" id="KW-1185">Reference proteome</keyword>
<name>A0A1X1VZK8_MYCGS</name>
<protein>
    <submittedName>
        <fullName evidence="1">Uncharacterized protein</fullName>
    </submittedName>
</protein>
<organism evidence="1 2">
    <name type="scientific">Mycobacterium gastri</name>
    <dbReference type="NCBI Taxonomy" id="1777"/>
    <lineage>
        <taxon>Bacteria</taxon>
        <taxon>Bacillati</taxon>
        <taxon>Actinomycetota</taxon>
        <taxon>Actinomycetes</taxon>
        <taxon>Mycobacteriales</taxon>
        <taxon>Mycobacteriaceae</taxon>
        <taxon>Mycobacterium</taxon>
    </lineage>
</organism>
<gene>
    <name evidence="1" type="ORF">AWC07_01770</name>
</gene>
<proteinExistence type="predicted"/>